<evidence type="ECO:0000313" key="3">
    <source>
        <dbReference type="Proteomes" id="UP001596392"/>
    </source>
</evidence>
<dbReference type="SUPFAM" id="SSF53098">
    <property type="entry name" value="Ribonuclease H-like"/>
    <property type="match status" value="1"/>
</dbReference>
<keyword evidence="3" id="KW-1185">Reference proteome</keyword>
<dbReference type="PANTHER" id="PTHR33627">
    <property type="entry name" value="TRANSPOSASE"/>
    <property type="match status" value="1"/>
</dbReference>
<organism evidence="2 3">
    <name type="scientific">Catellatospora aurea</name>
    <dbReference type="NCBI Taxonomy" id="1337874"/>
    <lineage>
        <taxon>Bacteria</taxon>
        <taxon>Bacillati</taxon>
        <taxon>Actinomycetota</taxon>
        <taxon>Actinomycetes</taxon>
        <taxon>Micromonosporales</taxon>
        <taxon>Micromonosporaceae</taxon>
        <taxon>Catellatospora</taxon>
    </lineage>
</organism>
<proteinExistence type="predicted"/>
<reference evidence="3" key="1">
    <citation type="journal article" date="2019" name="Int. J. Syst. Evol. Microbiol.">
        <title>The Global Catalogue of Microorganisms (GCM) 10K type strain sequencing project: providing services to taxonomists for standard genome sequencing and annotation.</title>
        <authorList>
            <consortium name="The Broad Institute Genomics Platform"/>
            <consortium name="The Broad Institute Genome Sequencing Center for Infectious Disease"/>
            <person name="Wu L."/>
            <person name="Ma J."/>
        </authorList>
    </citation>
    <scope>NUCLEOTIDE SEQUENCE [LARGE SCALE GENOMIC DNA]</scope>
    <source>
        <strain evidence="3">CGMCC 1.9106</strain>
    </source>
</reference>
<feature type="domain" description="Transposase IS701-like DDE" evidence="1">
    <location>
        <begin position="2"/>
        <end position="124"/>
    </location>
</feature>
<dbReference type="InterPro" id="IPR012337">
    <property type="entry name" value="RNaseH-like_sf"/>
</dbReference>
<dbReference type="InterPro" id="IPR038721">
    <property type="entry name" value="IS701-like_DDE_dom"/>
</dbReference>
<comment type="caution">
    <text evidence="2">The sequence shown here is derived from an EMBL/GenBank/DDBJ whole genome shotgun (WGS) entry which is preliminary data.</text>
</comment>
<dbReference type="Pfam" id="PF13546">
    <property type="entry name" value="DDE_5"/>
    <property type="match status" value="1"/>
</dbReference>
<dbReference type="PANTHER" id="PTHR33627:SF1">
    <property type="entry name" value="TRANSPOSASE"/>
    <property type="match status" value="1"/>
</dbReference>
<gene>
    <name evidence="2" type="ORF">ACFQO7_31870</name>
</gene>
<evidence type="ECO:0000259" key="1">
    <source>
        <dbReference type="Pfam" id="PF13546"/>
    </source>
</evidence>
<dbReference type="NCBIfam" id="NF033540">
    <property type="entry name" value="transpos_IS701"/>
    <property type="match status" value="1"/>
</dbReference>
<dbReference type="RefSeq" id="WP_376809857.1">
    <property type="nucleotide sequence ID" value="NZ_JBHTAC010000050.1"/>
</dbReference>
<evidence type="ECO:0000313" key="2">
    <source>
        <dbReference type="EMBL" id="MFC7247099.1"/>
    </source>
</evidence>
<dbReference type="Proteomes" id="UP001596392">
    <property type="component" value="Unassembled WGS sequence"/>
</dbReference>
<name>A0ABW2H938_9ACTN</name>
<dbReference type="InterPro" id="IPR039365">
    <property type="entry name" value="IS701-like"/>
</dbReference>
<accession>A0ABW2H938</accession>
<protein>
    <submittedName>
        <fullName evidence="2">IS701 family transposase</fullName>
    </submittedName>
</protein>
<sequence length="331" mass="37497">MAVARQYSGTLGRVDSCQVAVFLAYAQPGAGHALVDREIYLPRCWAADPDRRRDAGVPERVKFATKPQLAAVMLERALAAGLDLSWLTGDEVYGNDPVLRARARAHRLGYVMAVSRDTRMTRPDHPHLTVTAQQIATFLPEHVWGRYSAGAGSKGPRTYDWAYVKIAESEADGSVAGHHWLLIRRSITTGELAFYRCWSPRPVALAALVRVAGARWAIEESFQQAKGQVGLDEHQVRTWRSWYRFTTLAMVAFAFLAVLSARHRPPRPTLPRPDDPIGLSVPETRRLLHWIIKPVQQSIDHALAWTAWRLRHQARARFHHYRRRTSIDLPR</sequence>
<dbReference type="EMBL" id="JBHTAC010000050">
    <property type="protein sequence ID" value="MFC7247099.1"/>
    <property type="molecule type" value="Genomic_DNA"/>
</dbReference>